<name>A0A7K3RZ68_9ACTN</name>
<dbReference type="AlphaFoldDB" id="A0A7K3RZ68"/>
<evidence type="ECO:0008006" key="3">
    <source>
        <dbReference type="Google" id="ProtNLM"/>
    </source>
</evidence>
<proteinExistence type="predicted"/>
<dbReference type="EMBL" id="JAAGMP010000895">
    <property type="protein sequence ID" value="NEC20517.1"/>
    <property type="molecule type" value="Genomic_DNA"/>
</dbReference>
<reference evidence="1 2" key="1">
    <citation type="submission" date="2020-01" db="EMBL/GenBank/DDBJ databases">
        <title>Insect and environment-associated Actinomycetes.</title>
        <authorList>
            <person name="Currrie C."/>
            <person name="Chevrette M."/>
            <person name="Carlson C."/>
            <person name="Stubbendieck R."/>
            <person name="Wendt-Pienkowski E."/>
        </authorList>
    </citation>
    <scope>NUCLEOTIDE SEQUENCE [LARGE SCALE GENOMIC DNA]</scope>
    <source>
        <strain evidence="1 2">SID7590</strain>
    </source>
</reference>
<dbReference type="InterPro" id="IPR038563">
    <property type="entry name" value="Endonuclease_7_sf"/>
</dbReference>
<dbReference type="Pfam" id="PF02945">
    <property type="entry name" value="Endonuclease_7"/>
    <property type="match status" value="1"/>
</dbReference>
<dbReference type="SUPFAM" id="SSF54060">
    <property type="entry name" value="His-Me finger endonucleases"/>
    <property type="match status" value="1"/>
</dbReference>
<accession>A0A7K3RZ68</accession>
<dbReference type="InterPro" id="IPR044925">
    <property type="entry name" value="His-Me_finger_sf"/>
</dbReference>
<dbReference type="Proteomes" id="UP000469670">
    <property type="component" value="Unassembled WGS sequence"/>
</dbReference>
<organism evidence="1 2">
    <name type="scientific">Streptomyces parvus</name>
    <dbReference type="NCBI Taxonomy" id="66428"/>
    <lineage>
        <taxon>Bacteria</taxon>
        <taxon>Bacillati</taxon>
        <taxon>Actinomycetota</taxon>
        <taxon>Actinomycetes</taxon>
        <taxon>Kitasatosporales</taxon>
        <taxon>Streptomycetaceae</taxon>
        <taxon>Streptomyces</taxon>
    </lineage>
</organism>
<evidence type="ECO:0000313" key="1">
    <source>
        <dbReference type="EMBL" id="NEC20517.1"/>
    </source>
</evidence>
<protein>
    <recommendedName>
        <fullName evidence="3">Recombination endonuclease VII</fullName>
    </recommendedName>
</protein>
<gene>
    <name evidence="1" type="ORF">G3I50_20035</name>
</gene>
<evidence type="ECO:0000313" key="2">
    <source>
        <dbReference type="Proteomes" id="UP000469670"/>
    </source>
</evidence>
<dbReference type="Gene3D" id="3.40.1800.10">
    <property type="entry name" value="His-Me finger endonucleases"/>
    <property type="match status" value="1"/>
</dbReference>
<dbReference type="InterPro" id="IPR004211">
    <property type="entry name" value="Endonuclease_7"/>
</dbReference>
<sequence length="152" mass="17378">MTLEERSAYETRRAEERAFWAPHWQKRAALTAAEPACWSWPVETDLADSEQGTAPDPLDLWQRGRCAICGTVEPLVTDHDHETGLVRGLLCRTCNTNEGMNGLSGTVYARYRERNPARILGVRRRYWDPFRKEFARPAPSRQNGWDTTAGLM</sequence>
<comment type="caution">
    <text evidence="1">The sequence shown here is derived from an EMBL/GenBank/DDBJ whole genome shotgun (WGS) entry which is preliminary data.</text>
</comment>